<name>A0A0R3WT66_HYDTA</name>
<dbReference type="PROSITE" id="PS51048">
    <property type="entry name" value="SGS"/>
    <property type="match status" value="1"/>
</dbReference>
<accession>A0A0R3WT66</accession>
<evidence type="ECO:0000313" key="5">
    <source>
        <dbReference type="WBParaSite" id="TTAC_0000395601-mRNA-1"/>
    </source>
</evidence>
<reference evidence="5" key="1">
    <citation type="submission" date="2017-02" db="UniProtKB">
        <authorList>
            <consortium name="WormBaseParasite"/>
        </authorList>
    </citation>
    <scope>IDENTIFICATION</scope>
</reference>
<keyword evidence="4" id="KW-1185">Reference proteome</keyword>
<protein>
    <submittedName>
        <fullName evidence="5">SGS domain-containing protein</fullName>
    </submittedName>
</protein>
<dbReference type="WBParaSite" id="TTAC_0000395601-mRNA-1">
    <property type="protein sequence ID" value="TTAC_0000395601-mRNA-1"/>
    <property type="gene ID" value="TTAC_0000395601"/>
</dbReference>
<evidence type="ECO:0000256" key="1">
    <source>
        <dbReference type="SAM" id="SignalP"/>
    </source>
</evidence>
<dbReference type="InterPro" id="IPR007699">
    <property type="entry name" value="SGS_dom"/>
</dbReference>
<dbReference type="Proteomes" id="UP000274429">
    <property type="component" value="Unassembled WGS sequence"/>
</dbReference>
<dbReference type="PANTHER" id="PTHR45862">
    <property type="entry name" value="PROTEIN SGT1 HOMOLOG"/>
    <property type="match status" value="1"/>
</dbReference>
<reference evidence="3 4" key="2">
    <citation type="submission" date="2018-11" db="EMBL/GenBank/DDBJ databases">
        <authorList>
            <consortium name="Pathogen Informatics"/>
        </authorList>
    </citation>
    <scope>NUCLEOTIDE SEQUENCE [LARGE SCALE GENOMIC DNA]</scope>
</reference>
<feature type="domain" description="SGS" evidence="2">
    <location>
        <begin position="1"/>
        <end position="63"/>
    </location>
</feature>
<dbReference type="STRING" id="6205.A0A0R3WT66"/>
<feature type="signal peptide" evidence="1">
    <location>
        <begin position="1"/>
        <end position="33"/>
    </location>
</feature>
<evidence type="ECO:0000313" key="4">
    <source>
        <dbReference type="Proteomes" id="UP000274429"/>
    </source>
</evidence>
<proteinExistence type="predicted"/>
<dbReference type="AlphaFoldDB" id="A0A0R3WT66"/>
<evidence type="ECO:0000313" key="3">
    <source>
        <dbReference type="EMBL" id="VDM23817.1"/>
    </source>
</evidence>
<feature type="chain" id="PRO_5043133067" evidence="1">
    <location>
        <begin position="34"/>
        <end position="63"/>
    </location>
</feature>
<evidence type="ECO:0000259" key="2">
    <source>
        <dbReference type="PROSITE" id="PS51048"/>
    </source>
</evidence>
<dbReference type="Pfam" id="PF05002">
    <property type="entry name" value="SGS"/>
    <property type="match status" value="1"/>
</dbReference>
<organism evidence="5">
    <name type="scientific">Hydatigena taeniaeformis</name>
    <name type="common">Feline tapeworm</name>
    <name type="synonym">Taenia taeniaeformis</name>
    <dbReference type="NCBI Taxonomy" id="6205"/>
    <lineage>
        <taxon>Eukaryota</taxon>
        <taxon>Metazoa</taxon>
        <taxon>Spiralia</taxon>
        <taxon>Lophotrochozoa</taxon>
        <taxon>Platyhelminthes</taxon>
        <taxon>Cestoda</taxon>
        <taxon>Eucestoda</taxon>
        <taxon>Cyclophyllidea</taxon>
        <taxon>Taeniidae</taxon>
        <taxon>Hydatigera</taxon>
    </lineage>
</organism>
<keyword evidence="1" id="KW-0732">Signal</keyword>
<dbReference type="GO" id="GO:0051087">
    <property type="term" value="F:protein-folding chaperone binding"/>
    <property type="evidence" value="ECO:0007669"/>
    <property type="project" value="InterPro"/>
</dbReference>
<gene>
    <name evidence="3" type="ORF">TTAC_LOCUS3943</name>
</gene>
<dbReference type="OrthoDB" id="1898560at2759"/>
<sequence length="63" mass="7263">MNELGVQVKGFHVRSVLLFHFLWHLSLQTESNGTVLSTNWDEVGKGKVEMKPPDGMEYKEYPK</sequence>
<dbReference type="InterPro" id="IPR044563">
    <property type="entry name" value="Sgt1-like"/>
</dbReference>
<dbReference type="EMBL" id="UYWX01003332">
    <property type="protein sequence ID" value="VDM23817.1"/>
    <property type="molecule type" value="Genomic_DNA"/>
</dbReference>